<evidence type="ECO:0000313" key="3">
    <source>
        <dbReference type="Proteomes" id="UP001140091"/>
    </source>
</evidence>
<dbReference type="AlphaFoldDB" id="A0A9W8JEG0"/>
<evidence type="ECO:0000313" key="2">
    <source>
        <dbReference type="EMBL" id="KAJ2933195.1"/>
    </source>
</evidence>
<dbReference type="Proteomes" id="UP001140091">
    <property type="component" value="Unassembled WGS sequence"/>
</dbReference>
<protein>
    <recommendedName>
        <fullName evidence="4">SnoaL-like domain-containing protein</fullName>
    </recommendedName>
</protein>
<evidence type="ECO:0000256" key="1">
    <source>
        <dbReference type="SAM" id="SignalP"/>
    </source>
</evidence>
<accession>A0A9W8JEG0</accession>
<gene>
    <name evidence="2" type="ORF">H1R20_g3896</name>
</gene>
<keyword evidence="1" id="KW-0732">Signal</keyword>
<dbReference type="Gene3D" id="3.10.450.50">
    <property type="match status" value="1"/>
</dbReference>
<keyword evidence="3" id="KW-1185">Reference proteome</keyword>
<dbReference type="InterPro" id="IPR032710">
    <property type="entry name" value="NTF2-like_dom_sf"/>
</dbReference>
<feature type="chain" id="PRO_5040883033" description="SnoaL-like domain-containing protein" evidence="1">
    <location>
        <begin position="20"/>
        <end position="172"/>
    </location>
</feature>
<dbReference type="OrthoDB" id="2820488at2759"/>
<dbReference type="EMBL" id="JANBPK010000749">
    <property type="protein sequence ID" value="KAJ2933195.1"/>
    <property type="molecule type" value="Genomic_DNA"/>
</dbReference>
<proteinExistence type="predicted"/>
<comment type="caution">
    <text evidence="2">The sequence shown here is derived from an EMBL/GenBank/DDBJ whole genome shotgun (WGS) entry which is preliminary data.</text>
</comment>
<sequence length="172" mass="19181">MRFITSFITVLLLAVSALALNVNIARTSSEVQTATKPKPPKVCDSKYNKADLAQKQYEAVADFADLFVNKHDVLTAFNRWVPGEYKQHNPFSAQGRDAAIKFLSDSFKSGTKTSKLTFFAGQGYGMQHFKMSSGNTTFAVVDYFKFKGTCIVEHWDVLQTITGTELNPIAFF</sequence>
<feature type="non-terminal residue" evidence="2">
    <location>
        <position position="1"/>
    </location>
</feature>
<name>A0A9W8JEG0_9AGAR</name>
<evidence type="ECO:0008006" key="4">
    <source>
        <dbReference type="Google" id="ProtNLM"/>
    </source>
</evidence>
<organism evidence="2 3">
    <name type="scientific">Candolleomyces eurysporus</name>
    <dbReference type="NCBI Taxonomy" id="2828524"/>
    <lineage>
        <taxon>Eukaryota</taxon>
        <taxon>Fungi</taxon>
        <taxon>Dikarya</taxon>
        <taxon>Basidiomycota</taxon>
        <taxon>Agaricomycotina</taxon>
        <taxon>Agaricomycetes</taxon>
        <taxon>Agaricomycetidae</taxon>
        <taxon>Agaricales</taxon>
        <taxon>Agaricineae</taxon>
        <taxon>Psathyrellaceae</taxon>
        <taxon>Candolleomyces</taxon>
    </lineage>
</organism>
<dbReference type="SUPFAM" id="SSF54427">
    <property type="entry name" value="NTF2-like"/>
    <property type="match status" value="1"/>
</dbReference>
<reference evidence="2" key="1">
    <citation type="submission" date="2022-06" db="EMBL/GenBank/DDBJ databases">
        <title>Genome Sequence of Candolleomyces eurysporus.</title>
        <authorList>
            <person name="Buettner E."/>
        </authorList>
    </citation>
    <scope>NUCLEOTIDE SEQUENCE</scope>
    <source>
        <strain evidence="2">VTCC 930004</strain>
    </source>
</reference>
<feature type="signal peptide" evidence="1">
    <location>
        <begin position="1"/>
        <end position="19"/>
    </location>
</feature>